<dbReference type="Proteomes" id="UP001153555">
    <property type="component" value="Unassembled WGS sequence"/>
</dbReference>
<protein>
    <recommendedName>
        <fullName evidence="3">DUF1262 family protein</fullName>
    </recommendedName>
</protein>
<name>A0A9N7RD33_STRHE</name>
<dbReference type="PANTHER" id="PTHR31050:SF3">
    <property type="entry name" value="OS08G0412800 PROTEIN"/>
    <property type="match status" value="1"/>
</dbReference>
<sequence>MYVTRPLSQVLKSPEFGPLDGPNSGCLVIQDEESETYSCFGLCRNRRLKLLPFPQDKELLVRYTTTNGQTTTVSEDPVFLIPVINQPLDSNRYYAIVPHGKRKGEAYTCSREDDKTTCCFCRFVKDVKPMPLDPQNTYQQFQIAPYEELCSRTGGFIATSIALDDGFPPSFLRRKGWTIHTKTPHNFKLDTANGLDPVLRSRLPNFDFPISLEFSEPLVIGKWYSPFVFVKEGTLHKQVKGSLYYEWTLEQRWERIFACRNESNDNRVVIDDVFEDERAFVGGVRGEWDEKSSVDGVVWYVGYGSGGERKTSVGLRVEIVERMRWEESRGGWVGGAGGPVRVSKVEECEGWDDVQVHVVLFLCEPAPPGSNQQQPATTISASSTKLILFSGDPLPSLQPASSSFFRRFHFTRPDQIRSAAPFSTLAPTSSSFGPFSATLKL</sequence>
<dbReference type="Pfam" id="PF06880">
    <property type="entry name" value="DUF1262"/>
    <property type="match status" value="1"/>
</dbReference>
<dbReference type="AlphaFoldDB" id="A0A9N7RD33"/>
<comment type="caution">
    <text evidence="1">The sequence shown here is derived from an EMBL/GenBank/DDBJ whole genome shotgun (WGS) entry which is preliminary data.</text>
</comment>
<reference evidence="1" key="1">
    <citation type="submission" date="2019-12" db="EMBL/GenBank/DDBJ databases">
        <authorList>
            <person name="Scholes J."/>
        </authorList>
    </citation>
    <scope>NUCLEOTIDE SEQUENCE</scope>
</reference>
<dbReference type="OrthoDB" id="647907at2759"/>
<dbReference type="InterPro" id="IPR010683">
    <property type="entry name" value="DUF1262"/>
</dbReference>
<organism evidence="1 2">
    <name type="scientific">Striga hermonthica</name>
    <name type="common">Purple witchweed</name>
    <name type="synonym">Buchnera hermonthica</name>
    <dbReference type="NCBI Taxonomy" id="68872"/>
    <lineage>
        <taxon>Eukaryota</taxon>
        <taxon>Viridiplantae</taxon>
        <taxon>Streptophyta</taxon>
        <taxon>Embryophyta</taxon>
        <taxon>Tracheophyta</taxon>
        <taxon>Spermatophyta</taxon>
        <taxon>Magnoliopsida</taxon>
        <taxon>eudicotyledons</taxon>
        <taxon>Gunneridae</taxon>
        <taxon>Pentapetalae</taxon>
        <taxon>asterids</taxon>
        <taxon>lamiids</taxon>
        <taxon>Lamiales</taxon>
        <taxon>Orobanchaceae</taxon>
        <taxon>Buchnereae</taxon>
        <taxon>Striga</taxon>
    </lineage>
</organism>
<dbReference type="EMBL" id="CACSLK010023397">
    <property type="protein sequence ID" value="CAA0822455.1"/>
    <property type="molecule type" value="Genomic_DNA"/>
</dbReference>
<gene>
    <name evidence="1" type="ORF">SHERM_19927</name>
</gene>
<keyword evidence="2" id="KW-1185">Reference proteome</keyword>
<evidence type="ECO:0008006" key="3">
    <source>
        <dbReference type="Google" id="ProtNLM"/>
    </source>
</evidence>
<dbReference type="PANTHER" id="PTHR31050">
    <property type="entry name" value="OS08G0413200 PROTEIN"/>
    <property type="match status" value="1"/>
</dbReference>
<evidence type="ECO:0000313" key="1">
    <source>
        <dbReference type="EMBL" id="CAA0822455.1"/>
    </source>
</evidence>
<proteinExistence type="predicted"/>
<accession>A0A9N7RD33</accession>
<evidence type="ECO:0000313" key="2">
    <source>
        <dbReference type="Proteomes" id="UP001153555"/>
    </source>
</evidence>